<gene>
    <name evidence="11" type="ORF">C6P64_11260</name>
</gene>
<keyword evidence="3 10" id="KW-0812">Transmembrane</keyword>
<dbReference type="PANTHER" id="PTHR43427:SF6">
    <property type="entry name" value="CHLORIDE CHANNEL PROTEIN CLC-E"/>
    <property type="match status" value="1"/>
</dbReference>
<dbReference type="InterPro" id="IPR014743">
    <property type="entry name" value="Cl-channel_core"/>
</dbReference>
<organism evidence="11 12">
    <name type="scientific">Malikia granosa</name>
    <dbReference type="NCBI Taxonomy" id="263067"/>
    <lineage>
        <taxon>Bacteria</taxon>
        <taxon>Pseudomonadati</taxon>
        <taxon>Pseudomonadota</taxon>
        <taxon>Betaproteobacteria</taxon>
        <taxon>Burkholderiales</taxon>
        <taxon>Comamonadaceae</taxon>
        <taxon>Malikia</taxon>
    </lineage>
</organism>
<keyword evidence="6 10" id="KW-0472">Membrane</keyword>
<feature type="transmembrane region" description="Helical" evidence="10">
    <location>
        <begin position="232"/>
        <end position="258"/>
    </location>
</feature>
<dbReference type="GO" id="GO:0005254">
    <property type="term" value="F:chloride channel activity"/>
    <property type="evidence" value="ECO:0007669"/>
    <property type="project" value="UniProtKB-KW"/>
</dbReference>
<comment type="subcellular location">
    <subcellularLocation>
        <location evidence="1">Membrane</location>
        <topology evidence="1">Multi-pass membrane protein</topology>
    </subcellularLocation>
</comment>
<evidence type="ECO:0000256" key="1">
    <source>
        <dbReference type="ARBA" id="ARBA00004141"/>
    </source>
</evidence>
<dbReference type="GO" id="GO:0034707">
    <property type="term" value="C:chloride channel complex"/>
    <property type="evidence" value="ECO:0007669"/>
    <property type="project" value="UniProtKB-KW"/>
</dbReference>
<dbReference type="PRINTS" id="PR00762">
    <property type="entry name" value="CLCHANNEL"/>
</dbReference>
<comment type="caution">
    <text evidence="11">The sequence shown here is derived from an EMBL/GenBank/DDBJ whole genome shotgun (WGS) entry which is preliminary data.</text>
</comment>
<reference evidence="11 12" key="1">
    <citation type="submission" date="2018-03" db="EMBL/GenBank/DDBJ databases">
        <title>Comparative genomics illustrates the genes involved in a hyperalkaliphilic mechanisms of Serpentinomonas isolated from highly-alkaline calcium-rich serpentinized springs.</title>
        <authorList>
            <person name="Suzuki S."/>
            <person name="Ishii S."/>
            <person name="Walworth N."/>
            <person name="Bird L."/>
            <person name="Kuenen J.G."/>
            <person name="Nealson K.H."/>
        </authorList>
    </citation>
    <scope>NUCLEOTIDE SEQUENCE [LARGE SCALE GENOMIC DNA]</scope>
    <source>
        <strain evidence="11 12">P1</strain>
    </source>
</reference>
<evidence type="ECO:0000256" key="9">
    <source>
        <dbReference type="ARBA" id="ARBA00023303"/>
    </source>
</evidence>
<dbReference type="OrthoDB" id="9767361at2"/>
<dbReference type="EMBL" id="PVLQ01000038">
    <property type="protein sequence ID" value="PRD65052.1"/>
    <property type="molecule type" value="Genomic_DNA"/>
</dbReference>
<evidence type="ECO:0000313" key="12">
    <source>
        <dbReference type="Proteomes" id="UP000238589"/>
    </source>
</evidence>
<keyword evidence="8" id="KW-0868">Chloride</keyword>
<keyword evidence="9" id="KW-0407">Ion channel</keyword>
<protein>
    <submittedName>
        <fullName evidence="11">Chloride channel protein</fullName>
    </submittedName>
</protein>
<feature type="transmembrane region" description="Helical" evidence="10">
    <location>
        <begin position="337"/>
        <end position="362"/>
    </location>
</feature>
<proteinExistence type="predicted"/>
<feature type="transmembrane region" description="Helical" evidence="10">
    <location>
        <begin position="279"/>
        <end position="301"/>
    </location>
</feature>
<feature type="transmembrane region" description="Helical" evidence="10">
    <location>
        <begin position="374"/>
        <end position="397"/>
    </location>
</feature>
<evidence type="ECO:0000256" key="6">
    <source>
        <dbReference type="ARBA" id="ARBA00023136"/>
    </source>
</evidence>
<keyword evidence="5" id="KW-0406">Ion transport</keyword>
<evidence type="ECO:0000256" key="7">
    <source>
        <dbReference type="ARBA" id="ARBA00023173"/>
    </source>
</evidence>
<dbReference type="PANTHER" id="PTHR43427">
    <property type="entry name" value="CHLORIDE CHANNEL PROTEIN CLC-E"/>
    <property type="match status" value="1"/>
</dbReference>
<feature type="transmembrane region" description="Helical" evidence="10">
    <location>
        <begin position="164"/>
        <end position="188"/>
    </location>
</feature>
<name>A0A2S9K3V0_9BURK</name>
<sequence>MSADPHIVNALRAELSDRDLWQTRAVVLTFGTLSGLTVVAFTWLTEQAFELFQHACAGAAWLPLLWTPLCTAAVVWITRRWAPGAAGSGIPQVMAALHPGVEPGWRGLYVSVRLTLAKMLLTAAGLLGGLSQGREGPSVQIGAGVMHAARRFLPRRSAVSEQGLLIAGGAAGIAAAFNTPLGGIMFAIEELSRRPEQRSNGLIMAAIVLAGLMGVSVYGNSTYFGVIRVQPVSWALLGPGLLVALGCGLLGGLFARLLARSLSGLSNDRFTRWRQRYPVRFAAGCGLAVAVIGLASGGATFGSGYSHTRELLEGGNSSQIGEIGGLYLLLKFVATWITAWSGAPGGIFAPALAIGAALGADVAQLSAQFDAPTLIALGMAGFLAAVTQAPMTAFIIVMEMVDGYQLVLSLMACAMIASGISRLVSRPLYASLTDLQLGRLPARATVPH</sequence>
<dbReference type="InterPro" id="IPR001807">
    <property type="entry name" value="ClC"/>
</dbReference>
<accession>A0A2S9K3V0</accession>
<keyword evidence="7" id="KW-0869">Chloride channel</keyword>
<evidence type="ECO:0000256" key="8">
    <source>
        <dbReference type="ARBA" id="ARBA00023214"/>
    </source>
</evidence>
<keyword evidence="4 10" id="KW-1133">Transmembrane helix</keyword>
<evidence type="ECO:0000256" key="10">
    <source>
        <dbReference type="SAM" id="Phobius"/>
    </source>
</evidence>
<feature type="transmembrane region" description="Helical" evidence="10">
    <location>
        <begin position="56"/>
        <end position="77"/>
    </location>
</feature>
<evidence type="ECO:0000256" key="3">
    <source>
        <dbReference type="ARBA" id="ARBA00022692"/>
    </source>
</evidence>
<dbReference type="CDD" id="cd01034">
    <property type="entry name" value="EriC_like"/>
    <property type="match status" value="1"/>
</dbReference>
<keyword evidence="12" id="KW-1185">Reference proteome</keyword>
<feature type="transmembrane region" description="Helical" evidence="10">
    <location>
        <begin position="200"/>
        <end position="220"/>
    </location>
</feature>
<feature type="transmembrane region" description="Helical" evidence="10">
    <location>
        <begin position="403"/>
        <end position="424"/>
    </location>
</feature>
<keyword evidence="2" id="KW-0813">Transport</keyword>
<evidence type="ECO:0000256" key="2">
    <source>
        <dbReference type="ARBA" id="ARBA00022448"/>
    </source>
</evidence>
<dbReference type="AlphaFoldDB" id="A0A2S9K3V0"/>
<dbReference type="Gene3D" id="1.10.3080.10">
    <property type="entry name" value="Clc chloride channel"/>
    <property type="match status" value="1"/>
</dbReference>
<feature type="transmembrane region" description="Helical" evidence="10">
    <location>
        <begin position="25"/>
        <end position="44"/>
    </location>
</feature>
<evidence type="ECO:0000256" key="5">
    <source>
        <dbReference type="ARBA" id="ARBA00023065"/>
    </source>
</evidence>
<dbReference type="SUPFAM" id="SSF81340">
    <property type="entry name" value="Clc chloride channel"/>
    <property type="match status" value="1"/>
</dbReference>
<dbReference type="Pfam" id="PF00654">
    <property type="entry name" value="Voltage_CLC"/>
    <property type="match status" value="1"/>
</dbReference>
<dbReference type="RefSeq" id="WP_105748667.1">
    <property type="nucleotide sequence ID" value="NZ_PVLQ01000038.1"/>
</dbReference>
<dbReference type="Proteomes" id="UP000238589">
    <property type="component" value="Unassembled WGS sequence"/>
</dbReference>
<evidence type="ECO:0000256" key="4">
    <source>
        <dbReference type="ARBA" id="ARBA00022989"/>
    </source>
</evidence>
<evidence type="ECO:0000313" key="11">
    <source>
        <dbReference type="EMBL" id="PRD65052.1"/>
    </source>
</evidence>
<dbReference type="InterPro" id="IPR050368">
    <property type="entry name" value="ClC-type_chloride_channel"/>
</dbReference>